<evidence type="ECO:0000313" key="3">
    <source>
        <dbReference type="Proteomes" id="UP000275267"/>
    </source>
</evidence>
<dbReference type="Proteomes" id="UP000275267">
    <property type="component" value="Unassembled WGS sequence"/>
</dbReference>
<gene>
    <name evidence="2" type="ORF">C2845_PM02G23910</name>
</gene>
<feature type="region of interest" description="Disordered" evidence="1">
    <location>
        <begin position="30"/>
        <end position="49"/>
    </location>
</feature>
<organism evidence="2 3">
    <name type="scientific">Panicum miliaceum</name>
    <name type="common">Proso millet</name>
    <name type="synonym">Broomcorn millet</name>
    <dbReference type="NCBI Taxonomy" id="4540"/>
    <lineage>
        <taxon>Eukaryota</taxon>
        <taxon>Viridiplantae</taxon>
        <taxon>Streptophyta</taxon>
        <taxon>Embryophyta</taxon>
        <taxon>Tracheophyta</taxon>
        <taxon>Spermatophyta</taxon>
        <taxon>Magnoliopsida</taxon>
        <taxon>Liliopsida</taxon>
        <taxon>Poales</taxon>
        <taxon>Poaceae</taxon>
        <taxon>PACMAD clade</taxon>
        <taxon>Panicoideae</taxon>
        <taxon>Panicodae</taxon>
        <taxon>Paniceae</taxon>
        <taxon>Panicinae</taxon>
        <taxon>Panicum</taxon>
        <taxon>Panicum sect. Panicum</taxon>
    </lineage>
</organism>
<protein>
    <submittedName>
        <fullName evidence="2">Uncharacterized protein</fullName>
    </submittedName>
</protein>
<name>A0A3L6S820_PANMI</name>
<dbReference type="EMBL" id="PQIB02000005">
    <property type="protein sequence ID" value="RLN17098.1"/>
    <property type="molecule type" value="Genomic_DNA"/>
</dbReference>
<sequence length="77" mass="8440">MTYGNITFANEDSEDTGLDSCDDQAVEAPTHNEMLSEVSADDIQGNGRTDSDYIESEDFLSETCTETFDSLSLDGSW</sequence>
<accession>A0A3L6S820</accession>
<reference evidence="3" key="1">
    <citation type="journal article" date="2019" name="Nat. Commun.">
        <title>The genome of broomcorn millet.</title>
        <authorList>
            <person name="Zou C."/>
            <person name="Miki D."/>
            <person name="Li D."/>
            <person name="Tang Q."/>
            <person name="Xiao L."/>
            <person name="Rajput S."/>
            <person name="Deng P."/>
            <person name="Jia W."/>
            <person name="Huang R."/>
            <person name="Zhang M."/>
            <person name="Sun Y."/>
            <person name="Hu J."/>
            <person name="Fu X."/>
            <person name="Schnable P.S."/>
            <person name="Li F."/>
            <person name="Zhang H."/>
            <person name="Feng B."/>
            <person name="Zhu X."/>
            <person name="Liu R."/>
            <person name="Schnable J.C."/>
            <person name="Zhu J.-K."/>
            <person name="Zhang H."/>
        </authorList>
    </citation>
    <scope>NUCLEOTIDE SEQUENCE [LARGE SCALE GENOMIC DNA]</scope>
</reference>
<evidence type="ECO:0000313" key="2">
    <source>
        <dbReference type="EMBL" id="RLN17098.1"/>
    </source>
</evidence>
<comment type="caution">
    <text evidence="2">The sequence shown here is derived from an EMBL/GenBank/DDBJ whole genome shotgun (WGS) entry which is preliminary data.</text>
</comment>
<evidence type="ECO:0000256" key="1">
    <source>
        <dbReference type="SAM" id="MobiDB-lite"/>
    </source>
</evidence>
<keyword evidence="3" id="KW-1185">Reference proteome</keyword>
<dbReference type="AlphaFoldDB" id="A0A3L6S820"/>
<proteinExistence type="predicted"/>